<keyword evidence="3 5" id="KW-0067">ATP-binding</keyword>
<organism evidence="5 6">
    <name type="scientific">Algoriphagus hitonicola</name>
    <dbReference type="NCBI Taxonomy" id="435880"/>
    <lineage>
        <taxon>Bacteria</taxon>
        <taxon>Pseudomonadati</taxon>
        <taxon>Bacteroidota</taxon>
        <taxon>Cytophagia</taxon>
        <taxon>Cytophagales</taxon>
        <taxon>Cyclobacteriaceae</taxon>
        <taxon>Algoriphagus</taxon>
    </lineage>
</organism>
<dbReference type="Pfam" id="PF00005">
    <property type="entry name" value="ABC_tran"/>
    <property type="match status" value="1"/>
</dbReference>
<keyword evidence="1" id="KW-0813">Transport</keyword>
<dbReference type="InterPro" id="IPR027417">
    <property type="entry name" value="P-loop_NTPase"/>
</dbReference>
<dbReference type="OrthoDB" id="1114670at2"/>
<dbReference type="EMBL" id="FOPC01000012">
    <property type="protein sequence ID" value="SFH00020.1"/>
    <property type="molecule type" value="Genomic_DNA"/>
</dbReference>
<dbReference type="SUPFAM" id="SSF50331">
    <property type="entry name" value="MOP-like"/>
    <property type="match status" value="1"/>
</dbReference>
<evidence type="ECO:0000256" key="1">
    <source>
        <dbReference type="ARBA" id="ARBA00022448"/>
    </source>
</evidence>
<dbReference type="PANTHER" id="PTHR42781">
    <property type="entry name" value="SPERMIDINE/PUTRESCINE IMPORT ATP-BINDING PROTEIN POTA"/>
    <property type="match status" value="1"/>
</dbReference>
<evidence type="ECO:0000313" key="6">
    <source>
        <dbReference type="Proteomes" id="UP000199642"/>
    </source>
</evidence>
<feature type="domain" description="ABC transporter" evidence="4">
    <location>
        <begin position="4"/>
        <end position="236"/>
    </location>
</feature>
<dbReference type="AlphaFoldDB" id="A0A1I2WFB8"/>
<dbReference type="PANTHER" id="PTHR42781:SF8">
    <property type="entry name" value="BICARBONATE TRANSPORT ATP-BINDING PROTEIN CMPC"/>
    <property type="match status" value="1"/>
</dbReference>
<name>A0A1I2WFB8_9BACT</name>
<dbReference type="GO" id="GO:0016887">
    <property type="term" value="F:ATP hydrolysis activity"/>
    <property type="evidence" value="ECO:0007669"/>
    <property type="project" value="InterPro"/>
</dbReference>
<reference evidence="6" key="1">
    <citation type="submission" date="2016-10" db="EMBL/GenBank/DDBJ databases">
        <authorList>
            <person name="Varghese N."/>
            <person name="Submissions S."/>
        </authorList>
    </citation>
    <scope>NUCLEOTIDE SEQUENCE [LARGE SCALE GENOMIC DNA]</scope>
    <source>
        <strain evidence="6">DSM 19315</strain>
    </source>
</reference>
<dbReference type="PROSITE" id="PS00211">
    <property type="entry name" value="ABC_TRANSPORTER_1"/>
    <property type="match status" value="1"/>
</dbReference>
<dbReference type="SMART" id="SM00382">
    <property type="entry name" value="AAA"/>
    <property type="match status" value="1"/>
</dbReference>
<evidence type="ECO:0000259" key="4">
    <source>
        <dbReference type="PROSITE" id="PS50893"/>
    </source>
</evidence>
<accession>A0A1I2WFB8</accession>
<dbReference type="SUPFAM" id="SSF52540">
    <property type="entry name" value="P-loop containing nucleoside triphosphate hydrolases"/>
    <property type="match status" value="1"/>
</dbReference>
<keyword evidence="6" id="KW-1185">Reference proteome</keyword>
<dbReference type="InterPro" id="IPR017871">
    <property type="entry name" value="ABC_transporter-like_CS"/>
</dbReference>
<evidence type="ECO:0000313" key="5">
    <source>
        <dbReference type="EMBL" id="SFH00020.1"/>
    </source>
</evidence>
<dbReference type="PROSITE" id="PS50893">
    <property type="entry name" value="ABC_TRANSPORTER_2"/>
    <property type="match status" value="1"/>
</dbReference>
<dbReference type="InterPro" id="IPR050093">
    <property type="entry name" value="ABC_SmlMolc_Importer"/>
</dbReference>
<dbReference type="RefSeq" id="WP_092793391.1">
    <property type="nucleotide sequence ID" value="NZ_FOPC01000012.1"/>
</dbReference>
<dbReference type="STRING" id="435880.SAMN04487988_112121"/>
<evidence type="ECO:0000256" key="2">
    <source>
        <dbReference type="ARBA" id="ARBA00022741"/>
    </source>
</evidence>
<dbReference type="InterPro" id="IPR003439">
    <property type="entry name" value="ABC_transporter-like_ATP-bd"/>
</dbReference>
<dbReference type="InterPro" id="IPR008995">
    <property type="entry name" value="Mo/tungstate-bd_C_term_dom"/>
</dbReference>
<dbReference type="Proteomes" id="UP000199642">
    <property type="component" value="Unassembled WGS sequence"/>
</dbReference>
<evidence type="ECO:0000256" key="3">
    <source>
        <dbReference type="ARBA" id="ARBA00022840"/>
    </source>
</evidence>
<dbReference type="GO" id="GO:0005524">
    <property type="term" value="F:ATP binding"/>
    <property type="evidence" value="ECO:0007669"/>
    <property type="project" value="UniProtKB-KW"/>
</dbReference>
<gene>
    <name evidence="5" type="ORF">SAMN04487988_112121</name>
</gene>
<dbReference type="InterPro" id="IPR003593">
    <property type="entry name" value="AAA+_ATPase"/>
</dbReference>
<keyword evidence="2" id="KW-0547">Nucleotide-binding</keyword>
<sequence>MSFFNVKKIKKSYQGTAALREFSLNLDRGEFLSIVGESGSGKSTLLRIMAGLEVQDSGQVFLEKEEILNPKKKLVPGYDQVKLIHQDYHLLPNSTVLENIRRPLLQYDKSYAKVREEKLLEQFGLKEFRDRFPRQLSGGQQQKVAIAAALAIEPEVLLLDEPFSSLDTIQKHQLIDELGRMFKELKTTVIFVTHDLDDALRLTDNLIILKKGAVVQNGNSFDLCTNPESQYVARLFSPINAIPDQKNAFIRPNEVKLRSKGGLLGHVVDLRFLVHFNSLQIKLKESGQIWEVDDPQRKYQVGDRVYLQWEEKKVLRLLS</sequence>
<protein>
    <submittedName>
        <fullName evidence="5">Iron(III) transport system ATP-binding protein</fullName>
    </submittedName>
</protein>
<dbReference type="Gene3D" id="3.40.50.300">
    <property type="entry name" value="P-loop containing nucleotide triphosphate hydrolases"/>
    <property type="match status" value="1"/>
</dbReference>
<proteinExistence type="predicted"/>